<keyword evidence="9" id="KW-0862">Zinc</keyword>
<dbReference type="CDD" id="cd16654">
    <property type="entry name" value="RING-Ubox_CHIP"/>
    <property type="match status" value="1"/>
</dbReference>
<keyword evidence="18" id="KW-1185">Reference proteome</keyword>
<dbReference type="SUPFAM" id="SSF57850">
    <property type="entry name" value="RING/U-box"/>
    <property type="match status" value="2"/>
</dbReference>
<reference evidence="17 18" key="2">
    <citation type="submission" date="2018-11" db="EMBL/GenBank/DDBJ databases">
        <authorList>
            <consortium name="Pathogen Informatics"/>
        </authorList>
    </citation>
    <scope>NUCLEOTIDE SEQUENCE [LARGE SCALE GENOMIC DNA]</scope>
</reference>
<dbReference type="EMBL" id="UZAE01012272">
    <property type="protein sequence ID" value="VDO04297.1"/>
    <property type="molecule type" value="Genomic_DNA"/>
</dbReference>
<feature type="region of interest" description="Disordered" evidence="14">
    <location>
        <begin position="983"/>
        <end position="1014"/>
    </location>
</feature>
<sequence>MSHSELKDSGNRFFAASDNKRAIECYTMAIKKNGSISTYYSNRALCYLQLKMYDQALADCRRALELDPNNLKAFFFAGQCHLAVGQYDEAIAKLTTTHSLALETHKNFGDDITASIRLAKRKRFEQLDEKRKQEEIELQSYLSKLIIEDGKRLLRVVSGEDSNKSEEDSKKKFSENKTIEDDDKDITDVNVQVSIRKPPLTASQIEAETAARLRDLDAIFAQIDDRRAKREIPDYLCGQISFELMQDPVITPSGITYERESIQAHLRRVGHFDPITRQPLTQEQLIPNLAMKEAMSDQKEEILTANASRFARRRGRGRTSMNMRRRLVHHEEEVVTGASLANETTTNNNSSDGSDNNNQMANISDMTPIDPDDECVICRDRKVNQSFLIPCMHTYCYQCILRWVRINPTCPLCKAAAQKIIHSINSDTDFREYEIRSHQSPHHIPSGIHIHSSSPHMFFTLAHDILAAGPQSPHGPEFNPVQLRAFDLSSRIHGFDPRAEALLALTSHALRSPLSPDLLRRLAYVNRLVSFPTNSTLPICTVFEVIAKLRDSQPRSTYIRSLELFCRREIGYLAPWLDYSTYRNAPALEVACKPIGSQALCVTSRSVKNLSRRIIQCIHANPYRLNSVAELASEIRRIDRYTAGGDDIFQLLSGGTLQRFAWEIIQFSRFNGSVNQYYDEISLFRDDIIRHRSDPVLSNAVYSSANCGTRTRFAHNFDDICRNTAQWLFRKLTGATHSPYTPPASSNAIRPLEQIGCSLRDPSIFNPRSILSHGNFAQHRIEGIRALLSFMCIRYHSLSPQTSVIELIDMGRSYGICGRLSTFDHRLLTKRLANVTFAFTNRSIELGSLHDITDNNTYRVFAEEIASLNNNSQQLRVPDDSHLYSSRFIVVSDEDSSSSSSSSSSDDVQLLSETRPTTSSTSDLPCCRAHKRHCCCCKKRTPRVTTNEPSIRVEGISALFQEFLEYWEHRRKRRRVEPIEINTPNDPIVISDDEEGDNESSHEPGPSIRHPEDDLGIVEKTEEGTELKQNILPLPTSISPQLERPETADEFYTLLNDAMNRDNSEEAQQPSAHQQEDSPAFLLQIEQSKTSDNDETSSQILLPNSSPTPISES</sequence>
<feature type="repeat" description="TPR" evidence="13">
    <location>
        <begin position="37"/>
        <end position="70"/>
    </location>
</feature>
<evidence type="ECO:0000313" key="17">
    <source>
        <dbReference type="EMBL" id="VDO04297.1"/>
    </source>
</evidence>
<dbReference type="SMART" id="SM00504">
    <property type="entry name" value="Ubox"/>
    <property type="match status" value="1"/>
</dbReference>
<dbReference type="InterPro" id="IPR013083">
    <property type="entry name" value="Znf_RING/FYVE/PHD"/>
</dbReference>
<proteinExistence type="predicted"/>
<dbReference type="Gene3D" id="3.30.40.10">
    <property type="entry name" value="Zinc/RING finger domain, C3HC4 (zinc finger)"/>
    <property type="match status" value="2"/>
</dbReference>
<evidence type="ECO:0000259" key="15">
    <source>
        <dbReference type="PROSITE" id="PS50089"/>
    </source>
</evidence>
<dbReference type="PROSITE" id="PS50293">
    <property type="entry name" value="TPR_REGION"/>
    <property type="match status" value="1"/>
</dbReference>
<accession>A0A0R3TM52</accession>
<dbReference type="SUPFAM" id="SSF48452">
    <property type="entry name" value="TPR-like"/>
    <property type="match status" value="1"/>
</dbReference>
<dbReference type="CDD" id="cd23130">
    <property type="entry name" value="RING-HC_EHV1-like"/>
    <property type="match status" value="1"/>
</dbReference>
<dbReference type="Gene3D" id="6.10.140.2020">
    <property type="match status" value="1"/>
</dbReference>
<dbReference type="STRING" id="102285.A0A0R3TM52"/>
<dbReference type="PROSITE" id="PS50005">
    <property type="entry name" value="TPR"/>
    <property type="match status" value="1"/>
</dbReference>
<dbReference type="GO" id="GO:0061630">
    <property type="term" value="F:ubiquitin protein ligase activity"/>
    <property type="evidence" value="ECO:0007669"/>
    <property type="project" value="UniProtKB-EC"/>
</dbReference>
<feature type="compositionally biased region" description="Polar residues" evidence="14">
    <location>
        <begin position="1085"/>
        <end position="1113"/>
    </location>
</feature>
<dbReference type="GO" id="GO:0000209">
    <property type="term" value="P:protein polyubiquitination"/>
    <property type="evidence" value="ECO:0007669"/>
    <property type="project" value="TreeGrafter"/>
</dbReference>
<evidence type="ECO:0000313" key="19">
    <source>
        <dbReference type="WBParaSite" id="HNAJ_0000837301-mRNA-1"/>
    </source>
</evidence>
<dbReference type="InterPro" id="IPR045202">
    <property type="entry name" value="CHIP_RING-Ubox"/>
</dbReference>
<gene>
    <name evidence="17" type="ORF">HNAJ_LOCUS8369</name>
</gene>
<dbReference type="InterPro" id="IPR003613">
    <property type="entry name" value="Ubox_domain"/>
</dbReference>
<dbReference type="PANTHER" id="PTHR46803">
    <property type="entry name" value="E3 UBIQUITIN-PROTEIN LIGASE CHIP"/>
    <property type="match status" value="1"/>
</dbReference>
<evidence type="ECO:0000256" key="14">
    <source>
        <dbReference type="SAM" id="MobiDB-lite"/>
    </source>
</evidence>
<dbReference type="InterPro" id="IPR017907">
    <property type="entry name" value="Znf_RING_CS"/>
</dbReference>
<keyword evidence="6 12" id="KW-0863">Zinc-finger</keyword>
<comment type="catalytic activity">
    <reaction evidence="1">
        <text>S-ubiquitinyl-[E2 ubiquitin-conjugating enzyme]-L-cysteine + [acceptor protein]-L-lysine = [E2 ubiquitin-conjugating enzyme]-L-cysteine + N(6)-ubiquitinyl-[acceptor protein]-L-lysine.</text>
        <dbReference type="EC" id="2.3.2.27"/>
    </reaction>
</comment>
<evidence type="ECO:0000256" key="2">
    <source>
        <dbReference type="ARBA" id="ARBA00012483"/>
    </source>
</evidence>
<dbReference type="Proteomes" id="UP000278807">
    <property type="component" value="Unassembled WGS sequence"/>
</dbReference>
<feature type="domain" description="U-box" evidence="16">
    <location>
        <begin position="231"/>
        <end position="305"/>
    </location>
</feature>
<protein>
    <recommendedName>
        <fullName evidence="10">E3 ubiquitin-protein ligase CHIP</fullName>
        <ecNumber evidence="2">2.3.2.27</ecNumber>
    </recommendedName>
    <alternativeName>
        <fullName evidence="11">RING-type E3 ubiquitin transferase CHIP</fullName>
    </alternativeName>
</protein>
<dbReference type="Pfam" id="PF04564">
    <property type="entry name" value="U-box"/>
    <property type="match status" value="1"/>
</dbReference>
<keyword evidence="8 13" id="KW-0802">TPR repeat</keyword>
<dbReference type="InterPro" id="IPR041312">
    <property type="entry name" value="CHIP_TPR_N"/>
</dbReference>
<dbReference type="GO" id="GO:0045862">
    <property type="term" value="P:positive regulation of proteolysis"/>
    <property type="evidence" value="ECO:0007669"/>
    <property type="project" value="TreeGrafter"/>
</dbReference>
<evidence type="ECO:0000259" key="16">
    <source>
        <dbReference type="PROSITE" id="PS51698"/>
    </source>
</evidence>
<evidence type="ECO:0000256" key="13">
    <source>
        <dbReference type="PROSITE-ProRule" id="PRU00339"/>
    </source>
</evidence>
<feature type="region of interest" description="Disordered" evidence="14">
    <location>
        <begin position="1030"/>
        <end position="1113"/>
    </location>
</feature>
<evidence type="ECO:0000256" key="10">
    <source>
        <dbReference type="ARBA" id="ARBA00044534"/>
    </source>
</evidence>
<dbReference type="GO" id="GO:0008270">
    <property type="term" value="F:zinc ion binding"/>
    <property type="evidence" value="ECO:0007669"/>
    <property type="project" value="UniProtKB-KW"/>
</dbReference>
<evidence type="ECO:0000256" key="6">
    <source>
        <dbReference type="ARBA" id="ARBA00022771"/>
    </source>
</evidence>
<dbReference type="AlphaFoldDB" id="A0A0R3TM52"/>
<keyword evidence="5" id="KW-0677">Repeat</keyword>
<dbReference type="GO" id="GO:0071218">
    <property type="term" value="P:cellular response to misfolded protein"/>
    <property type="evidence" value="ECO:0007669"/>
    <property type="project" value="TreeGrafter"/>
</dbReference>
<organism evidence="19">
    <name type="scientific">Rodentolepis nana</name>
    <name type="common">Dwarf tapeworm</name>
    <name type="synonym">Hymenolepis nana</name>
    <dbReference type="NCBI Taxonomy" id="102285"/>
    <lineage>
        <taxon>Eukaryota</taxon>
        <taxon>Metazoa</taxon>
        <taxon>Spiralia</taxon>
        <taxon>Lophotrochozoa</taxon>
        <taxon>Platyhelminthes</taxon>
        <taxon>Cestoda</taxon>
        <taxon>Eucestoda</taxon>
        <taxon>Cyclophyllidea</taxon>
        <taxon>Hymenolepididae</taxon>
        <taxon>Rodentolepis</taxon>
    </lineage>
</organism>
<evidence type="ECO:0000256" key="7">
    <source>
        <dbReference type="ARBA" id="ARBA00022786"/>
    </source>
</evidence>
<dbReference type="Pfam" id="PF18391">
    <property type="entry name" value="CHIP_TPR_N"/>
    <property type="match status" value="1"/>
</dbReference>
<dbReference type="EC" id="2.3.2.27" evidence="2"/>
<dbReference type="InterPro" id="IPR001841">
    <property type="entry name" value="Znf_RING"/>
</dbReference>
<evidence type="ECO:0000256" key="4">
    <source>
        <dbReference type="ARBA" id="ARBA00022723"/>
    </source>
</evidence>
<feature type="domain" description="RING-type" evidence="15">
    <location>
        <begin position="375"/>
        <end position="414"/>
    </location>
</feature>
<evidence type="ECO:0000256" key="12">
    <source>
        <dbReference type="PROSITE-ProRule" id="PRU00175"/>
    </source>
</evidence>
<keyword evidence="3" id="KW-0808">Transferase</keyword>
<feature type="compositionally biased region" description="Low complexity" evidence="14">
    <location>
        <begin position="342"/>
        <end position="358"/>
    </location>
</feature>
<dbReference type="WBParaSite" id="HNAJ_0000837301-mRNA-1">
    <property type="protein sequence ID" value="HNAJ_0000837301-mRNA-1"/>
    <property type="gene ID" value="HNAJ_0000837301"/>
</dbReference>
<dbReference type="SMART" id="SM00184">
    <property type="entry name" value="RING"/>
    <property type="match status" value="1"/>
</dbReference>
<dbReference type="PANTHER" id="PTHR46803:SF2">
    <property type="entry name" value="E3 UBIQUITIN-PROTEIN LIGASE CHIP"/>
    <property type="match status" value="1"/>
</dbReference>
<dbReference type="PROSITE" id="PS00518">
    <property type="entry name" value="ZF_RING_1"/>
    <property type="match status" value="1"/>
</dbReference>
<dbReference type="FunFam" id="3.30.40.10:FF:000124">
    <property type="entry name" value="STIP1 homology and U box-containing protein 1"/>
    <property type="match status" value="1"/>
</dbReference>
<dbReference type="PROSITE" id="PS51698">
    <property type="entry name" value="U_BOX"/>
    <property type="match status" value="1"/>
</dbReference>
<dbReference type="InterPro" id="IPR019734">
    <property type="entry name" value="TPR_rpt"/>
</dbReference>
<dbReference type="GO" id="GO:0043161">
    <property type="term" value="P:proteasome-mediated ubiquitin-dependent protein catabolic process"/>
    <property type="evidence" value="ECO:0007669"/>
    <property type="project" value="TreeGrafter"/>
</dbReference>
<feature type="compositionally biased region" description="Polar residues" evidence="14">
    <location>
        <begin position="911"/>
        <end position="923"/>
    </location>
</feature>
<dbReference type="SMART" id="SM00028">
    <property type="entry name" value="TPR"/>
    <property type="match status" value="3"/>
</dbReference>
<dbReference type="OrthoDB" id="629492at2759"/>
<dbReference type="InterPro" id="IPR011990">
    <property type="entry name" value="TPR-like_helical_dom_sf"/>
</dbReference>
<dbReference type="Pfam" id="PF13639">
    <property type="entry name" value="zf-RING_2"/>
    <property type="match status" value="1"/>
</dbReference>
<reference evidence="19" key="1">
    <citation type="submission" date="2017-02" db="UniProtKB">
        <authorList>
            <consortium name="WormBaseParasite"/>
        </authorList>
    </citation>
    <scope>IDENTIFICATION</scope>
</reference>
<feature type="region of interest" description="Disordered" evidence="14">
    <location>
        <begin position="333"/>
        <end position="366"/>
    </location>
</feature>
<evidence type="ECO:0000256" key="11">
    <source>
        <dbReference type="ARBA" id="ARBA00044543"/>
    </source>
</evidence>
<keyword evidence="4" id="KW-0479">Metal-binding</keyword>
<dbReference type="GO" id="GO:0030018">
    <property type="term" value="C:Z disc"/>
    <property type="evidence" value="ECO:0007669"/>
    <property type="project" value="TreeGrafter"/>
</dbReference>
<evidence type="ECO:0000256" key="5">
    <source>
        <dbReference type="ARBA" id="ARBA00022737"/>
    </source>
</evidence>
<evidence type="ECO:0000256" key="3">
    <source>
        <dbReference type="ARBA" id="ARBA00022679"/>
    </source>
</evidence>
<dbReference type="PROSITE" id="PS50089">
    <property type="entry name" value="ZF_RING_2"/>
    <property type="match status" value="1"/>
</dbReference>
<dbReference type="Gene3D" id="1.25.40.10">
    <property type="entry name" value="Tetratricopeptide repeat domain"/>
    <property type="match status" value="1"/>
</dbReference>
<evidence type="ECO:0000256" key="9">
    <source>
        <dbReference type="ARBA" id="ARBA00022833"/>
    </source>
</evidence>
<dbReference type="GO" id="GO:0051087">
    <property type="term" value="F:protein-folding chaperone binding"/>
    <property type="evidence" value="ECO:0007669"/>
    <property type="project" value="TreeGrafter"/>
</dbReference>
<feature type="region of interest" description="Disordered" evidence="14">
    <location>
        <begin position="158"/>
        <end position="179"/>
    </location>
</feature>
<feature type="region of interest" description="Disordered" evidence="14">
    <location>
        <begin position="894"/>
        <end position="923"/>
    </location>
</feature>
<evidence type="ECO:0000256" key="1">
    <source>
        <dbReference type="ARBA" id="ARBA00000900"/>
    </source>
</evidence>
<evidence type="ECO:0000313" key="18">
    <source>
        <dbReference type="Proteomes" id="UP000278807"/>
    </source>
</evidence>
<dbReference type="GO" id="GO:0006515">
    <property type="term" value="P:protein quality control for misfolded or incompletely synthesized proteins"/>
    <property type="evidence" value="ECO:0007669"/>
    <property type="project" value="TreeGrafter"/>
</dbReference>
<dbReference type="Pfam" id="PF00515">
    <property type="entry name" value="TPR_1"/>
    <property type="match status" value="1"/>
</dbReference>
<evidence type="ECO:0000256" key="8">
    <source>
        <dbReference type="ARBA" id="ARBA00022803"/>
    </source>
</evidence>
<keyword evidence="7" id="KW-0833">Ubl conjugation pathway</keyword>
<feature type="compositionally biased region" description="Low complexity" evidence="14">
    <location>
        <begin position="897"/>
        <end position="907"/>
    </location>
</feature>
<feature type="compositionally biased region" description="Basic and acidic residues" evidence="14">
    <location>
        <begin position="161"/>
        <end position="179"/>
    </location>
</feature>
<name>A0A0R3TM52_RODNA</name>